<dbReference type="EMBL" id="CP002623">
    <property type="protein sequence ID" value="AEI94946.1"/>
    <property type="molecule type" value="Genomic_DNA"/>
</dbReference>
<dbReference type="AlphaFoldDB" id="F7ZHZ6"/>
<dbReference type="eggNOG" id="COG2971">
    <property type="taxonomic scope" value="Bacteria"/>
</dbReference>
<evidence type="ECO:0000313" key="2">
    <source>
        <dbReference type="EMBL" id="AEI94946.1"/>
    </source>
</evidence>
<dbReference type="InterPro" id="IPR052519">
    <property type="entry name" value="Euk-type_GlcNAc_Kinase"/>
</dbReference>
<gene>
    <name evidence="2" type="ordered locus">RLO149_c029900</name>
</gene>
<dbReference type="OrthoDB" id="63487at2"/>
<dbReference type="STRING" id="391595.RLO149_c029900"/>
<evidence type="ECO:0000313" key="3">
    <source>
        <dbReference type="Proteomes" id="UP000001353"/>
    </source>
</evidence>
<reference evidence="2 3" key="1">
    <citation type="journal article" date="2011" name="BMC Genomics">
        <title>Comparative genome analysis and genome-guided physiological analysis of Roseobacter litoralis.</title>
        <authorList>
            <person name="Kalhoefer D."/>
            <person name="Thole S."/>
            <person name="Voget S."/>
            <person name="Lehmann R."/>
            <person name="Liesegang H."/>
            <person name="Wollher A."/>
            <person name="Daniel R."/>
            <person name="Simon M."/>
            <person name="Brinkhoff T."/>
        </authorList>
    </citation>
    <scope>NUCLEOTIDE SEQUENCE [LARGE SCALE GENOMIC DNA]</scope>
    <source>
        <strain evidence="3">ATCC 49566 / DSM 6996 / JCM 21268 / NBRC 15278 / OCh 149</strain>
    </source>
</reference>
<dbReference type="HOGENOM" id="CLU_016274_2_0_5"/>
<keyword evidence="3" id="KW-1185">Reference proteome</keyword>
<dbReference type="Pfam" id="PF01869">
    <property type="entry name" value="BcrAD_BadFG"/>
    <property type="match status" value="1"/>
</dbReference>
<sequence length="297" mass="30631">MKAASEFLLVGIDGGGTGCRVAISDATGQRIGGASGGSANFATDPDATIKNILAAVRMAGSDAGLAGDWPEKCVAHVGLAGIMEPSDADVIATALPFTQITVTDDRATSVAGALGTEDGVLMAVGTGTIVAAQFRGSIRYFGGWGMALADQASGGWLGHRALRQAILAQDGLLDHSPMTQTLLDRFEGDLNQVVQFTKTAEPGDYASFAPMIIDAARIKDQNALTLMQRGAAYLDACIQAAGLKNTTVLCLSGGVGPHYAPYLDQSHQNRLQAPKGSALDGALLLARQKPIRMEGSS</sequence>
<dbReference type="Gene3D" id="3.30.420.40">
    <property type="match status" value="2"/>
</dbReference>
<dbReference type="InterPro" id="IPR002731">
    <property type="entry name" value="ATPase_BadF"/>
</dbReference>
<dbReference type="Proteomes" id="UP000001353">
    <property type="component" value="Chromosome"/>
</dbReference>
<dbReference type="KEGG" id="rli:RLO149_c029900"/>
<name>F7ZHZ6_ROSLO</name>
<proteinExistence type="predicted"/>
<dbReference type="InterPro" id="IPR043129">
    <property type="entry name" value="ATPase_NBD"/>
</dbReference>
<dbReference type="CDD" id="cd24082">
    <property type="entry name" value="ASKHA_NBD_GspK-like"/>
    <property type="match status" value="1"/>
</dbReference>
<accession>F7ZHZ6</accession>
<organism evidence="2 3">
    <name type="scientific">Roseobacter litoralis (strain ATCC 49566 / DSM 6996 / JCM 21268 / NBRC 15278 / OCh 149)</name>
    <dbReference type="NCBI Taxonomy" id="391595"/>
    <lineage>
        <taxon>Bacteria</taxon>
        <taxon>Pseudomonadati</taxon>
        <taxon>Pseudomonadota</taxon>
        <taxon>Alphaproteobacteria</taxon>
        <taxon>Rhodobacterales</taxon>
        <taxon>Roseobacteraceae</taxon>
        <taxon>Roseobacter</taxon>
    </lineage>
</organism>
<feature type="domain" description="ATPase BadF/BadG/BcrA/BcrD type" evidence="1">
    <location>
        <begin position="10"/>
        <end position="255"/>
    </location>
</feature>
<dbReference type="SUPFAM" id="SSF53067">
    <property type="entry name" value="Actin-like ATPase domain"/>
    <property type="match status" value="2"/>
</dbReference>
<dbReference type="PANTHER" id="PTHR43190">
    <property type="entry name" value="N-ACETYL-D-GLUCOSAMINE KINASE"/>
    <property type="match status" value="1"/>
</dbReference>
<dbReference type="PANTHER" id="PTHR43190:SF3">
    <property type="entry name" value="N-ACETYL-D-GLUCOSAMINE KINASE"/>
    <property type="match status" value="1"/>
</dbReference>
<evidence type="ECO:0000259" key="1">
    <source>
        <dbReference type="Pfam" id="PF01869"/>
    </source>
</evidence>
<dbReference type="RefSeq" id="WP_013962857.1">
    <property type="nucleotide sequence ID" value="NC_015730.1"/>
</dbReference>
<protein>
    <submittedName>
        <fullName evidence="2">ATPase, BadF/BadG/BcrA/BcrD type</fullName>
    </submittedName>
</protein>